<proteinExistence type="predicted"/>
<evidence type="ECO:0000256" key="1">
    <source>
        <dbReference type="ARBA" id="ARBA00001913"/>
    </source>
</evidence>
<dbReference type="InterPro" id="IPR050883">
    <property type="entry name" value="PNGase"/>
</dbReference>
<comment type="cofactor">
    <cofactor evidence="1">
        <name>Ca(2+)</name>
        <dbReference type="ChEBI" id="CHEBI:29108"/>
    </cofactor>
</comment>
<evidence type="ECO:0000259" key="5">
    <source>
        <dbReference type="Pfam" id="PF17678"/>
    </source>
</evidence>
<evidence type="ECO:0000256" key="2">
    <source>
        <dbReference type="ARBA" id="ARBA00011245"/>
    </source>
</evidence>
<dbReference type="GO" id="GO:0006516">
    <property type="term" value="P:glycoprotein catabolic process"/>
    <property type="evidence" value="ECO:0007669"/>
    <property type="project" value="TreeGrafter"/>
</dbReference>
<dbReference type="GO" id="GO:0000224">
    <property type="term" value="F:peptide-N4-(N-acetyl-beta-glucosaminyl)asparagine amidase activity"/>
    <property type="evidence" value="ECO:0007669"/>
    <property type="project" value="TreeGrafter"/>
</dbReference>
<dbReference type="InterPro" id="IPR014718">
    <property type="entry name" value="GH-type_carb-bd"/>
</dbReference>
<dbReference type="Pfam" id="PF17678">
    <property type="entry name" value="Glyco_hydro_92N"/>
    <property type="match status" value="1"/>
</dbReference>
<dbReference type="Gene3D" id="1.20.1610.10">
    <property type="entry name" value="alpha-1,2-mannosidases domains"/>
    <property type="match status" value="1"/>
</dbReference>
<gene>
    <name evidence="6" type="ORF">KL86DYS1_10103</name>
</gene>
<dbReference type="RefSeq" id="WP_296937811.1">
    <property type="nucleotide sequence ID" value="NZ_LT599032.1"/>
</dbReference>
<dbReference type="Pfam" id="PF07971">
    <property type="entry name" value="Glyco_hydro_92"/>
    <property type="match status" value="1"/>
</dbReference>
<dbReference type="Gene3D" id="2.70.98.10">
    <property type="match status" value="1"/>
</dbReference>
<accession>A0A212ITM6</accession>
<keyword evidence="3" id="KW-0106">Calcium</keyword>
<dbReference type="NCBIfam" id="TIGR01180">
    <property type="entry name" value="aman2_put"/>
    <property type="match status" value="1"/>
</dbReference>
<protein>
    <submittedName>
        <fullName evidence="6">Alpha-1 2-mannosidase</fullName>
    </submittedName>
</protein>
<dbReference type="AlphaFoldDB" id="A0A212ITM6"/>
<dbReference type="Gene3D" id="1.20.1050.60">
    <property type="entry name" value="alpha-1,2-mannosidase"/>
    <property type="match status" value="1"/>
</dbReference>
<name>A0A212ITM6_9BACT</name>
<dbReference type="PANTHER" id="PTHR12143">
    <property type="entry name" value="PEPTIDE N-GLYCANASE PNGASE -RELATED"/>
    <property type="match status" value="1"/>
</dbReference>
<evidence type="ECO:0000313" key="6">
    <source>
        <dbReference type="EMBL" id="SBV90554.1"/>
    </source>
</evidence>
<dbReference type="Gene3D" id="3.30.2080.10">
    <property type="entry name" value="GH92 mannosidase domain"/>
    <property type="match status" value="1"/>
</dbReference>
<dbReference type="FunFam" id="3.30.2080.10:FF:000001">
    <property type="entry name" value="Alpha-1,2-mannosidase subfamily"/>
    <property type="match status" value="1"/>
</dbReference>
<sequence length="769" mass="88050">MNKNKIIGLFYVIFILSVFSFCKTPDNKLQYVKPMMGTGADGRIVPVAIRPFGMVQLAPDTRLNASGYHYSDDRIIGFSHIHKSGGGCTDFLDIMFFPINDEALKNADKFPLNISSKFSHNNETAQPGYYKVRLDDSGIDVELTATERCGMHRYKYPQSTIQQVIIDLKHGSNECCTIHPEDNFDTVKVAYLKVINDRTIEGYRISNGWVKTQHVYFYAEFSKPFTTTQLYDNRNLQKDVVEVKATDIRAILSFDTEDDDVIARVGISPVSVEGARKNLEKEITEWDFDKIKGDTQNIWNESLTAIQIHDEDSPQKEVFYTCLYNALFYPMLYSDVTGEYRGPDVEIHTSDFRYFNGVTGLWDTFRAQNPLIAILRPDVTNDFIKTFYAHYQHYGQLPIWTLAGQETFCMIGYHSMPVIADAYRKGIRDYDVDAIYEAMKYSANIDTFGYFLHDMRGTVNYKKYGYVPCDLEITSASKTLEYAYDDWCIAQMAKMLGKEDDYNYYIERAGYYKNLFDKDVNFMKGRNADGSWRSPFNPFLSNHYRPGDDFCEGTSWQWSFFAPHDGKGLMELYGGRDKFVSKLDSLFIVSSRIDGDTPAPDITGLIGQYAHGNEPSHSTIYMYNYAGQPWKTQKWINEVIYNFYNTSPEGICGNDDTGQMSAWYVFSAMGFYPVTHGSGIYFIGAPIFKDVSLKHIKGTLRIKAANVSKDNKYIKSLTVNGTPYTKSWISNDLLFGGNTELRFEMDNTPNKEWGSHDADLPLSMMDEKF</sequence>
<feature type="domain" description="Glycosyl hydrolase family 92" evidence="4">
    <location>
        <begin position="274"/>
        <end position="746"/>
    </location>
</feature>
<dbReference type="EMBL" id="FLUM01000001">
    <property type="protein sequence ID" value="SBV90554.1"/>
    <property type="molecule type" value="Genomic_DNA"/>
</dbReference>
<dbReference type="InterPro" id="IPR041371">
    <property type="entry name" value="GH92_N"/>
</dbReference>
<reference evidence="6" key="1">
    <citation type="submission" date="2016-04" db="EMBL/GenBank/DDBJ databases">
        <authorList>
            <person name="Evans L.H."/>
            <person name="Alamgir A."/>
            <person name="Owens N."/>
            <person name="Weber N.D."/>
            <person name="Virtaneva K."/>
            <person name="Barbian K."/>
            <person name="Babar A."/>
            <person name="Rosenke K."/>
        </authorList>
    </citation>
    <scope>NUCLEOTIDE SEQUENCE</scope>
    <source>
        <strain evidence="6">86-1</strain>
    </source>
</reference>
<feature type="domain" description="Glycosyl hydrolase family 92 N-terminal" evidence="5">
    <location>
        <begin position="31"/>
        <end position="268"/>
    </location>
</feature>
<dbReference type="InterPro" id="IPR008928">
    <property type="entry name" value="6-hairpin_glycosidase_sf"/>
</dbReference>
<dbReference type="SUPFAM" id="SSF48208">
    <property type="entry name" value="Six-hairpin glycosidases"/>
    <property type="match status" value="1"/>
</dbReference>
<dbReference type="GO" id="GO:0005829">
    <property type="term" value="C:cytosol"/>
    <property type="evidence" value="ECO:0007669"/>
    <property type="project" value="TreeGrafter"/>
</dbReference>
<organism evidence="6">
    <name type="scientific">uncultured Dysgonomonas sp</name>
    <dbReference type="NCBI Taxonomy" id="206096"/>
    <lineage>
        <taxon>Bacteria</taxon>
        <taxon>Pseudomonadati</taxon>
        <taxon>Bacteroidota</taxon>
        <taxon>Bacteroidia</taxon>
        <taxon>Bacteroidales</taxon>
        <taxon>Dysgonomonadaceae</taxon>
        <taxon>Dysgonomonas</taxon>
        <taxon>environmental samples</taxon>
    </lineage>
</organism>
<evidence type="ECO:0000259" key="4">
    <source>
        <dbReference type="Pfam" id="PF07971"/>
    </source>
</evidence>
<dbReference type="GO" id="GO:0005975">
    <property type="term" value="P:carbohydrate metabolic process"/>
    <property type="evidence" value="ECO:0007669"/>
    <property type="project" value="InterPro"/>
</dbReference>
<dbReference type="FunFam" id="1.20.1610.10:FF:000001">
    <property type="entry name" value="Putative alpha-1,2-mannosidase"/>
    <property type="match status" value="1"/>
</dbReference>
<evidence type="ECO:0000256" key="3">
    <source>
        <dbReference type="ARBA" id="ARBA00022837"/>
    </source>
</evidence>
<dbReference type="InterPro" id="IPR005887">
    <property type="entry name" value="GH92_a_mannosidase_put"/>
</dbReference>
<dbReference type="PANTHER" id="PTHR12143:SF39">
    <property type="entry name" value="SECRETED PROTEIN"/>
    <property type="match status" value="1"/>
</dbReference>
<comment type="subunit">
    <text evidence="2">Monomer.</text>
</comment>
<dbReference type="GO" id="GO:0030246">
    <property type="term" value="F:carbohydrate binding"/>
    <property type="evidence" value="ECO:0007669"/>
    <property type="project" value="InterPro"/>
</dbReference>
<dbReference type="InterPro" id="IPR012939">
    <property type="entry name" value="Glyco_hydro_92"/>
</dbReference>